<evidence type="ECO:0000256" key="6">
    <source>
        <dbReference type="ARBA" id="ARBA00023136"/>
    </source>
</evidence>
<dbReference type="InterPro" id="IPR051907">
    <property type="entry name" value="DoxX-like_oxidoreductase"/>
</dbReference>
<dbReference type="EMBL" id="JBHTBS010000016">
    <property type="protein sequence ID" value="MFC7339420.1"/>
    <property type="molecule type" value="Genomic_DNA"/>
</dbReference>
<evidence type="ECO:0000313" key="10">
    <source>
        <dbReference type="Proteomes" id="UP001596472"/>
    </source>
</evidence>
<evidence type="ECO:0000256" key="4">
    <source>
        <dbReference type="ARBA" id="ARBA00022692"/>
    </source>
</evidence>
<keyword evidence="5 8" id="KW-1133">Transmembrane helix</keyword>
<organism evidence="9 10">
    <name type="scientific">Haloferula chungangensis</name>
    <dbReference type="NCBI Taxonomy" id="1048331"/>
    <lineage>
        <taxon>Bacteria</taxon>
        <taxon>Pseudomonadati</taxon>
        <taxon>Verrucomicrobiota</taxon>
        <taxon>Verrucomicrobiia</taxon>
        <taxon>Verrucomicrobiales</taxon>
        <taxon>Verrucomicrobiaceae</taxon>
        <taxon>Haloferula</taxon>
    </lineage>
</organism>
<accession>A0ABW2LE65</accession>
<feature type="transmembrane region" description="Helical" evidence="8">
    <location>
        <begin position="100"/>
        <end position="121"/>
    </location>
</feature>
<protein>
    <submittedName>
        <fullName evidence="9">DoxX family protein</fullName>
    </submittedName>
</protein>
<comment type="similarity">
    <text evidence="2">Belongs to the DoxX family.</text>
</comment>
<dbReference type="Pfam" id="PF07681">
    <property type="entry name" value="DoxX"/>
    <property type="match status" value="1"/>
</dbReference>
<gene>
    <name evidence="9" type="ORF">ACFQY0_19665</name>
</gene>
<evidence type="ECO:0000256" key="3">
    <source>
        <dbReference type="ARBA" id="ARBA00022475"/>
    </source>
</evidence>
<evidence type="ECO:0000256" key="7">
    <source>
        <dbReference type="SAM" id="MobiDB-lite"/>
    </source>
</evidence>
<dbReference type="RefSeq" id="WP_379716197.1">
    <property type="nucleotide sequence ID" value="NZ_JBHTBS010000016.1"/>
</dbReference>
<keyword evidence="6 8" id="KW-0472">Membrane</keyword>
<feature type="region of interest" description="Disordered" evidence="7">
    <location>
        <begin position="1"/>
        <end position="23"/>
    </location>
</feature>
<sequence length="175" mass="18645">MPTTDHEAPRQSAPTPAAKASPFRNALRSNAPAATLLIRVMVGGVFLSEGIQKFLYADDRGAGRFEKIGIPSPEILGPFVGSMEIVCGALLLLGLATRFAAIPLIAIMLTALYTTKLPILIGEEFGGFSLRPLSRYGLLSMLHEARTDLSMLLGSLFLLITGSGPFSLDAKLTRS</sequence>
<dbReference type="PANTHER" id="PTHR33452:SF1">
    <property type="entry name" value="INNER MEMBRANE PROTEIN YPHA-RELATED"/>
    <property type="match status" value="1"/>
</dbReference>
<dbReference type="InterPro" id="IPR032808">
    <property type="entry name" value="DoxX"/>
</dbReference>
<evidence type="ECO:0000313" key="9">
    <source>
        <dbReference type="EMBL" id="MFC7339420.1"/>
    </source>
</evidence>
<keyword evidence="3" id="KW-1003">Cell membrane</keyword>
<reference evidence="10" key="1">
    <citation type="journal article" date="2019" name="Int. J. Syst. Evol. Microbiol.">
        <title>The Global Catalogue of Microorganisms (GCM) 10K type strain sequencing project: providing services to taxonomists for standard genome sequencing and annotation.</title>
        <authorList>
            <consortium name="The Broad Institute Genomics Platform"/>
            <consortium name="The Broad Institute Genome Sequencing Center for Infectious Disease"/>
            <person name="Wu L."/>
            <person name="Ma J."/>
        </authorList>
    </citation>
    <scope>NUCLEOTIDE SEQUENCE [LARGE SCALE GENOMIC DNA]</scope>
    <source>
        <strain evidence="10">CGMCC 4.1467</strain>
    </source>
</reference>
<comment type="caution">
    <text evidence="9">The sequence shown here is derived from an EMBL/GenBank/DDBJ whole genome shotgun (WGS) entry which is preliminary data.</text>
</comment>
<evidence type="ECO:0000256" key="1">
    <source>
        <dbReference type="ARBA" id="ARBA00004651"/>
    </source>
</evidence>
<evidence type="ECO:0000256" key="2">
    <source>
        <dbReference type="ARBA" id="ARBA00006679"/>
    </source>
</evidence>
<comment type="subcellular location">
    <subcellularLocation>
        <location evidence="1">Cell membrane</location>
        <topology evidence="1">Multi-pass membrane protein</topology>
    </subcellularLocation>
</comment>
<name>A0ABW2LE65_9BACT</name>
<keyword evidence="4 8" id="KW-0812">Transmembrane</keyword>
<feature type="transmembrane region" description="Helical" evidence="8">
    <location>
        <begin position="149"/>
        <end position="168"/>
    </location>
</feature>
<evidence type="ECO:0000256" key="8">
    <source>
        <dbReference type="SAM" id="Phobius"/>
    </source>
</evidence>
<dbReference type="Proteomes" id="UP001596472">
    <property type="component" value="Unassembled WGS sequence"/>
</dbReference>
<keyword evidence="10" id="KW-1185">Reference proteome</keyword>
<evidence type="ECO:0000256" key="5">
    <source>
        <dbReference type="ARBA" id="ARBA00022989"/>
    </source>
</evidence>
<proteinExistence type="inferred from homology"/>
<dbReference type="PANTHER" id="PTHR33452">
    <property type="entry name" value="OXIDOREDUCTASE CATD-RELATED"/>
    <property type="match status" value="1"/>
</dbReference>